<evidence type="ECO:0000256" key="1">
    <source>
        <dbReference type="SAM" id="SignalP"/>
    </source>
</evidence>
<dbReference type="EMBL" id="FOHK01000008">
    <property type="protein sequence ID" value="SET46907.1"/>
    <property type="molecule type" value="Genomic_DNA"/>
</dbReference>
<dbReference type="PROSITE" id="PS51257">
    <property type="entry name" value="PROKAR_LIPOPROTEIN"/>
    <property type="match status" value="1"/>
</dbReference>
<name>A0A1I0ENP1_THASX</name>
<proteinExistence type="predicted"/>
<feature type="chain" id="PRO_5011709557" description="Apple domain-containing protein" evidence="1">
    <location>
        <begin position="26"/>
        <end position="249"/>
    </location>
</feature>
<dbReference type="RefSeq" id="WP_093329536.1">
    <property type="nucleotide sequence ID" value="NZ_AP027363.1"/>
</dbReference>
<feature type="signal peptide" evidence="1">
    <location>
        <begin position="1"/>
        <end position="25"/>
    </location>
</feature>
<dbReference type="Proteomes" id="UP000199308">
    <property type="component" value="Unassembled WGS sequence"/>
</dbReference>
<evidence type="ECO:0000313" key="3">
    <source>
        <dbReference type="Proteomes" id="UP000199308"/>
    </source>
</evidence>
<keyword evidence="3" id="KW-1185">Reference proteome</keyword>
<sequence>MFTSRSMYKSWKQISLVLLGCMLLAGCPQDGKDGVDGVDGVDGIDGIDGVDGINCWDTNENGANDPEEDANNDGNWNVADCRVSNAGEQHPDAQYNFQHFCEAFANLGEFPQGCPSDTHVTPTGTLTAMIPAEFDSTYATCSDLSIVVEDNLAYWSLDNGFIANSQVIQISENDKCRSMCESDPKCVASEWHLRAGVGAGDCQIYYHSDSLTQPYRRECGIDVPDAGLTAAEACILALGSDTVWHAQCP</sequence>
<reference evidence="2 3" key="1">
    <citation type="submission" date="2016-10" db="EMBL/GenBank/DDBJ databases">
        <authorList>
            <person name="de Groot N.N."/>
        </authorList>
    </citation>
    <scope>NUCLEOTIDE SEQUENCE [LARGE SCALE GENOMIC DNA]</scope>
    <source>
        <strain evidence="2 3">DSM 19706</strain>
    </source>
</reference>
<gene>
    <name evidence="2" type="ORF">SAMN05660429_01872</name>
</gene>
<evidence type="ECO:0008006" key="4">
    <source>
        <dbReference type="Google" id="ProtNLM"/>
    </source>
</evidence>
<protein>
    <recommendedName>
        <fullName evidence="4">Apple domain-containing protein</fullName>
    </recommendedName>
</protein>
<dbReference type="STRING" id="349064.SAMN05660429_01872"/>
<organism evidence="2 3">
    <name type="scientific">Thalassotalea agarivorans</name>
    <name type="common">Thalassomonas agarivorans</name>
    <dbReference type="NCBI Taxonomy" id="349064"/>
    <lineage>
        <taxon>Bacteria</taxon>
        <taxon>Pseudomonadati</taxon>
        <taxon>Pseudomonadota</taxon>
        <taxon>Gammaproteobacteria</taxon>
        <taxon>Alteromonadales</taxon>
        <taxon>Colwelliaceae</taxon>
        <taxon>Thalassotalea</taxon>
    </lineage>
</organism>
<keyword evidence="1" id="KW-0732">Signal</keyword>
<accession>A0A1I0ENP1</accession>
<evidence type="ECO:0000313" key="2">
    <source>
        <dbReference type="EMBL" id="SET46907.1"/>
    </source>
</evidence>
<dbReference type="AlphaFoldDB" id="A0A1I0ENP1"/>